<gene>
    <name evidence="4" type="ORF">EPUS_07899</name>
</gene>
<name>U1GHF1_ENDPU</name>
<keyword evidence="5" id="KW-1185">Reference proteome</keyword>
<organism evidence="4 5">
    <name type="scientific">Endocarpon pusillum (strain Z07020 / HMAS-L-300199)</name>
    <name type="common">Lichen-forming fungus</name>
    <dbReference type="NCBI Taxonomy" id="1263415"/>
    <lineage>
        <taxon>Eukaryota</taxon>
        <taxon>Fungi</taxon>
        <taxon>Dikarya</taxon>
        <taxon>Ascomycota</taxon>
        <taxon>Pezizomycotina</taxon>
        <taxon>Eurotiomycetes</taxon>
        <taxon>Chaetothyriomycetidae</taxon>
        <taxon>Verrucariales</taxon>
        <taxon>Verrucariaceae</taxon>
        <taxon>Endocarpon</taxon>
    </lineage>
</organism>
<evidence type="ECO:0000256" key="1">
    <source>
        <dbReference type="SAM" id="Coils"/>
    </source>
</evidence>
<feature type="region of interest" description="Disordered" evidence="2">
    <location>
        <begin position="233"/>
        <end position="252"/>
    </location>
</feature>
<feature type="compositionally biased region" description="Polar residues" evidence="2">
    <location>
        <begin position="236"/>
        <end position="252"/>
    </location>
</feature>
<dbReference type="GeneID" id="19242778"/>
<keyword evidence="1" id="KW-0175">Coiled coil</keyword>
<keyword evidence="3" id="KW-0472">Membrane</keyword>
<protein>
    <submittedName>
        <fullName evidence="4">Uncharacterized protein</fullName>
    </submittedName>
</protein>
<feature type="coiled-coil region" evidence="1">
    <location>
        <begin position="74"/>
        <end position="172"/>
    </location>
</feature>
<proteinExistence type="predicted"/>
<reference evidence="5" key="1">
    <citation type="journal article" date="2014" name="BMC Genomics">
        <title>Genome characteristics reveal the impact of lichenization on lichen-forming fungus Endocarpon pusillum Hedwig (Verrucariales, Ascomycota).</title>
        <authorList>
            <person name="Wang Y.-Y."/>
            <person name="Liu B."/>
            <person name="Zhang X.-Y."/>
            <person name="Zhou Q.-M."/>
            <person name="Zhang T."/>
            <person name="Li H."/>
            <person name="Yu Y.-F."/>
            <person name="Zhang X.-L."/>
            <person name="Hao X.-Y."/>
            <person name="Wang M."/>
            <person name="Wang L."/>
            <person name="Wei J.-C."/>
        </authorList>
    </citation>
    <scope>NUCLEOTIDE SEQUENCE [LARGE SCALE GENOMIC DNA]</scope>
    <source>
        <strain evidence="5">Z07020 / HMAS-L-300199</strain>
    </source>
</reference>
<dbReference type="AlphaFoldDB" id="U1GHF1"/>
<evidence type="ECO:0000313" key="4">
    <source>
        <dbReference type="EMBL" id="ERF71216.1"/>
    </source>
</evidence>
<feature type="transmembrane region" description="Helical" evidence="3">
    <location>
        <begin position="255"/>
        <end position="273"/>
    </location>
</feature>
<keyword evidence="3" id="KW-0812">Transmembrane</keyword>
<accession>U1GHF1</accession>
<dbReference type="EMBL" id="KE721231">
    <property type="protein sequence ID" value="ERF71216.1"/>
    <property type="molecule type" value="Genomic_DNA"/>
</dbReference>
<sequence length="319" mass="36122">MSPSEQKAQILERAVLRLATQFEIQNHINNDLCTALGNEKKRRRRGVRLNLLGQESSSEPQFFSPTKVLAAKEYQDSKEAREQEELRQKALEKEENARRRAELAQQRQDNALQRVMLKQAAREEKEAQKAKKAAEMKEKRIDQVLKKQAKELAANERKKEAAKRKLDAAAAAATRTALVARKQASQNASVRRRSVVIRPKKVVFRHNRSTPVGQSAENQEDRTDQAVNVAGAEVAQKQTRSGRSVNPNKPSTNNIPIIVIGVIVAAIPSYYFINSNKTPAFRQSKIREALNKGDPSNEYREPRDNDVKTLEDKKRKQGN</sequence>
<dbReference type="RefSeq" id="XP_007803150.1">
    <property type="nucleotide sequence ID" value="XM_007804959.1"/>
</dbReference>
<evidence type="ECO:0000256" key="2">
    <source>
        <dbReference type="SAM" id="MobiDB-lite"/>
    </source>
</evidence>
<evidence type="ECO:0000313" key="5">
    <source>
        <dbReference type="Proteomes" id="UP000019373"/>
    </source>
</evidence>
<evidence type="ECO:0000256" key="3">
    <source>
        <dbReference type="SAM" id="Phobius"/>
    </source>
</evidence>
<feature type="region of interest" description="Disordered" evidence="2">
    <location>
        <begin position="288"/>
        <end position="319"/>
    </location>
</feature>
<dbReference type="Proteomes" id="UP000019373">
    <property type="component" value="Unassembled WGS sequence"/>
</dbReference>
<dbReference type="HOGENOM" id="CLU_871629_0_0_1"/>
<keyword evidence="3" id="KW-1133">Transmembrane helix</keyword>